<proteinExistence type="predicted"/>
<dbReference type="Proteomes" id="UP000251341">
    <property type="component" value="Unassembled WGS sequence"/>
</dbReference>
<feature type="signal peptide" evidence="2">
    <location>
        <begin position="1"/>
        <end position="22"/>
    </location>
</feature>
<evidence type="ECO:0000256" key="2">
    <source>
        <dbReference type="SAM" id="SignalP"/>
    </source>
</evidence>
<reference evidence="3 4" key="1">
    <citation type="submission" date="2017-04" db="EMBL/GenBank/DDBJ databases">
        <title>Unexpected and diverse lifestyles within the genus Limnohabitans.</title>
        <authorList>
            <person name="Kasalicky V."/>
            <person name="Mehrshad M."/>
            <person name="Andrei S.-A."/>
            <person name="Salcher M."/>
            <person name="Kratochvilova H."/>
            <person name="Simek K."/>
            <person name="Ghai R."/>
        </authorList>
    </citation>
    <scope>NUCLEOTIDE SEQUENCE [LARGE SCALE GENOMIC DNA]</scope>
    <source>
        <strain evidence="3 4">MWH-C5</strain>
    </source>
</reference>
<feature type="chain" id="PRO_5016359196" evidence="2">
    <location>
        <begin position="23"/>
        <end position="147"/>
    </location>
</feature>
<sequence>MLNIRNSLIGLCVATASMASMAQNADEHKDHHPAGIASPAVTIKKSPSNSMSADKMSSMDKQMKAMQAMHEKMASAKTPEERQALMAEHMKMMQDGMGMMKEMGGMQGGKAMTGNMADRQQMMEKRMDMMESMMQMMIDRTPSAPVK</sequence>
<accession>A0A315ERZ9</accession>
<dbReference type="EMBL" id="NESP01000001">
    <property type="protein sequence ID" value="PUE60670.1"/>
    <property type="molecule type" value="Genomic_DNA"/>
</dbReference>
<gene>
    <name evidence="3" type="ORF">B9Z44_02435</name>
</gene>
<protein>
    <submittedName>
        <fullName evidence="3">Uncharacterized protein</fullName>
    </submittedName>
</protein>
<dbReference type="RefSeq" id="WP_108402776.1">
    <property type="nucleotide sequence ID" value="NZ_NESP01000001.1"/>
</dbReference>
<organism evidence="3 4">
    <name type="scientific">Limnohabitans curvus</name>
    <dbReference type="NCBI Taxonomy" id="323423"/>
    <lineage>
        <taxon>Bacteria</taxon>
        <taxon>Pseudomonadati</taxon>
        <taxon>Pseudomonadota</taxon>
        <taxon>Betaproteobacteria</taxon>
        <taxon>Burkholderiales</taxon>
        <taxon>Comamonadaceae</taxon>
        <taxon>Limnohabitans</taxon>
    </lineage>
</organism>
<evidence type="ECO:0000313" key="3">
    <source>
        <dbReference type="EMBL" id="PUE60670.1"/>
    </source>
</evidence>
<keyword evidence="2" id="KW-0732">Signal</keyword>
<comment type="caution">
    <text evidence="3">The sequence shown here is derived from an EMBL/GenBank/DDBJ whole genome shotgun (WGS) entry which is preliminary data.</text>
</comment>
<dbReference type="AlphaFoldDB" id="A0A315ERZ9"/>
<evidence type="ECO:0000256" key="1">
    <source>
        <dbReference type="SAM" id="MobiDB-lite"/>
    </source>
</evidence>
<name>A0A315ERZ9_9BURK</name>
<evidence type="ECO:0000313" key="4">
    <source>
        <dbReference type="Proteomes" id="UP000251341"/>
    </source>
</evidence>
<feature type="region of interest" description="Disordered" evidence="1">
    <location>
        <begin position="23"/>
        <end position="55"/>
    </location>
</feature>
<keyword evidence="4" id="KW-1185">Reference proteome</keyword>